<dbReference type="EMBL" id="FO904936">
    <property type="protein sequence ID" value="CDP22725.1"/>
    <property type="molecule type" value="Genomic_DNA"/>
</dbReference>
<dbReference type="PANTHER" id="PTHR15350">
    <property type="entry name" value="COP9 SIGNALOSOME COMPLEX SUBUNIT 7/DENDRITIC CELL PROTEIN GA17"/>
    <property type="match status" value="1"/>
</dbReference>
<name>A0A090C8Q7_PODAN</name>
<comment type="similarity">
    <text evidence="1">Belongs to the CSN7/EIF3M family. CSN7 subfamily.</text>
</comment>
<keyword evidence="6" id="KW-1185">Reference proteome</keyword>
<sequence>MEQAKALNALEPFLALTKSATSPRAAADLISRATSAPNTYIFTELLQTPQIQALASNPELAPYLTLLQIFSYGTYETYKSTAGLPELNDAQRLKLRQLSLLTLANQNNGHGTEPALSYSSLQRALDLPTRQSLEELVISSIYADLIKGQLKPKASLVQINSVAPLRDVAPTAIGGLLSSLQAWADRCDTTLSSLSAQMDQLRADADRRAAQEAAWQETTEKLLEQETGNKNDKSKKGFYPSFSSSPRYTSGYGRGNLGNRQQHKKQKSLHDSQQPHGYPAAGGGGGAGGVFNWNPGNNYYHSQAVPQYAAQDASTTAYGNYNPHNVQTFASHHHHPNNSLKRMLTDDSDGSSTVPSAPQREDQAGPGQPDLGGGFPAGGARYSPAGLQLSGGGSGDVSMTDTEEWDMIAQAVENSLKDMAARDGAGQ</sequence>
<dbReference type="InterPro" id="IPR045237">
    <property type="entry name" value="COPS7/eIF3m"/>
</dbReference>
<proteinExistence type="inferred from homology"/>
<evidence type="ECO:0000313" key="5">
    <source>
        <dbReference type="EMBL" id="CDP22725.1"/>
    </source>
</evidence>
<dbReference type="InParanoid" id="A0A090C8Q7"/>
<dbReference type="Pfam" id="PF22061">
    <property type="entry name" value="CSN7_HB_subdom"/>
    <property type="match status" value="1"/>
</dbReference>
<reference evidence="6" key="2">
    <citation type="journal article" date="2014" name="Genetics">
        <title>Maintaining two mating types: Structure of the mating type locus and its role in heterokaryosis in Podospora anserina.</title>
        <authorList>
            <person name="Grognet P."/>
            <person name="Bidard F."/>
            <person name="Kuchly C."/>
            <person name="Tong L.C.H."/>
            <person name="Coppin E."/>
            <person name="Benkhali J.A."/>
            <person name="Couloux A."/>
            <person name="Wincker P."/>
            <person name="Debuchy R."/>
            <person name="Silar P."/>
        </authorList>
    </citation>
    <scope>GENOME REANNOTATION</scope>
    <source>
        <strain evidence="6">S / ATCC MYA-4624 / DSM 980 / FGSC 10383</strain>
    </source>
</reference>
<organism evidence="5 6">
    <name type="scientific">Podospora anserina (strain S / ATCC MYA-4624 / DSM 980 / FGSC 10383)</name>
    <name type="common">Pleurage anserina</name>
    <dbReference type="NCBI Taxonomy" id="515849"/>
    <lineage>
        <taxon>Eukaryota</taxon>
        <taxon>Fungi</taxon>
        <taxon>Dikarya</taxon>
        <taxon>Ascomycota</taxon>
        <taxon>Pezizomycotina</taxon>
        <taxon>Sordariomycetes</taxon>
        <taxon>Sordariomycetidae</taxon>
        <taxon>Sordariales</taxon>
        <taxon>Podosporaceae</taxon>
        <taxon>Podospora</taxon>
        <taxon>Podospora anserina</taxon>
    </lineage>
</organism>
<reference evidence="5 6" key="1">
    <citation type="journal article" date="2008" name="Genome Biol.">
        <title>The genome sequence of the model ascomycete fungus Podospora anserina.</title>
        <authorList>
            <person name="Espagne E."/>
            <person name="Lespinet O."/>
            <person name="Malagnac F."/>
            <person name="Da Silva C."/>
            <person name="Jaillon O."/>
            <person name="Porcel B.M."/>
            <person name="Couloux A."/>
            <person name="Aury J.-M."/>
            <person name="Segurens B."/>
            <person name="Poulain J."/>
            <person name="Anthouard V."/>
            <person name="Grossetete S."/>
            <person name="Khalili H."/>
            <person name="Coppin E."/>
            <person name="Dequard-Chablat M."/>
            <person name="Picard M."/>
            <person name="Contamine V."/>
            <person name="Arnaise S."/>
            <person name="Bourdais A."/>
            <person name="Berteaux-Lecellier V."/>
            <person name="Gautheret D."/>
            <person name="de Vries R.P."/>
            <person name="Battaglia E."/>
            <person name="Coutinho P.M."/>
            <person name="Danchin E.G.J."/>
            <person name="Henrissat B."/>
            <person name="El Khoury R."/>
            <person name="Sainsard-Chanet A."/>
            <person name="Boivin A."/>
            <person name="Pinan-Lucarre B."/>
            <person name="Sellem C.H."/>
            <person name="Debuchy R."/>
            <person name="Wincker P."/>
            <person name="Weissenbach J."/>
            <person name="Silar P."/>
        </authorList>
    </citation>
    <scope>NUCLEOTIDE SEQUENCE [LARGE SCALE GENOMIC DNA]</scope>
    <source>
        <strain evidence="6">S / ATCC MYA-4624 / DSM 980 / FGSC 10383</strain>
    </source>
</reference>
<accession>A0A090C8Q7</accession>
<dbReference type="Proteomes" id="UP000001197">
    <property type="component" value="Chromosome 1"/>
</dbReference>
<feature type="compositionally biased region" description="Polar residues" evidence="3">
    <location>
        <begin position="319"/>
        <end position="330"/>
    </location>
</feature>
<evidence type="ECO:0000313" key="6">
    <source>
        <dbReference type="Proteomes" id="UP000001197"/>
    </source>
</evidence>
<dbReference type="InterPro" id="IPR000717">
    <property type="entry name" value="PCI_dom"/>
</dbReference>
<dbReference type="GO" id="GO:0008180">
    <property type="term" value="C:COP9 signalosome"/>
    <property type="evidence" value="ECO:0007669"/>
    <property type="project" value="UniProtKB-KW"/>
</dbReference>
<dbReference type="PANTHER" id="PTHR15350:SF5">
    <property type="entry name" value="COP9 SIGNALOSOME COMPLEX SUBUNIT 7"/>
    <property type="match status" value="1"/>
</dbReference>
<keyword evidence="2" id="KW-0736">Signalosome</keyword>
<dbReference type="PROSITE" id="PS50250">
    <property type="entry name" value="PCI"/>
    <property type="match status" value="1"/>
</dbReference>
<dbReference type="STRING" id="515849.A0A090C8Q7"/>
<feature type="region of interest" description="Disordered" evidence="3">
    <location>
        <begin position="223"/>
        <end position="283"/>
    </location>
</feature>
<dbReference type="AlphaFoldDB" id="A0A090C8Q7"/>
<feature type="compositionally biased region" description="Basic and acidic residues" evidence="3">
    <location>
        <begin position="223"/>
        <end position="235"/>
    </location>
</feature>
<evidence type="ECO:0000256" key="1">
    <source>
        <dbReference type="ARBA" id="ARBA00008482"/>
    </source>
</evidence>
<evidence type="ECO:0000256" key="2">
    <source>
        <dbReference type="ARBA" id="ARBA00022790"/>
    </source>
</evidence>
<evidence type="ECO:0000256" key="3">
    <source>
        <dbReference type="SAM" id="MobiDB-lite"/>
    </source>
</evidence>
<feature type="domain" description="PCI" evidence="4">
    <location>
        <begin position="2"/>
        <end position="164"/>
    </location>
</feature>
<evidence type="ECO:0000259" key="4">
    <source>
        <dbReference type="PROSITE" id="PS50250"/>
    </source>
</evidence>
<feature type="region of interest" description="Disordered" evidence="3">
    <location>
        <begin position="319"/>
        <end position="404"/>
    </location>
</feature>
<protein>
    <submittedName>
        <fullName evidence="5">COP9 signalosome complex subunit 7b</fullName>
    </submittedName>
</protein>